<accession>A0ACD3A553</accession>
<reference evidence="1 2" key="1">
    <citation type="journal article" date="2019" name="Nat. Ecol. Evol.">
        <title>Megaphylogeny resolves global patterns of mushroom evolution.</title>
        <authorList>
            <person name="Varga T."/>
            <person name="Krizsan K."/>
            <person name="Foldi C."/>
            <person name="Dima B."/>
            <person name="Sanchez-Garcia M."/>
            <person name="Sanchez-Ramirez S."/>
            <person name="Szollosi G.J."/>
            <person name="Szarkandi J.G."/>
            <person name="Papp V."/>
            <person name="Albert L."/>
            <person name="Andreopoulos W."/>
            <person name="Angelini C."/>
            <person name="Antonin V."/>
            <person name="Barry K.W."/>
            <person name="Bougher N.L."/>
            <person name="Buchanan P."/>
            <person name="Buyck B."/>
            <person name="Bense V."/>
            <person name="Catcheside P."/>
            <person name="Chovatia M."/>
            <person name="Cooper J."/>
            <person name="Damon W."/>
            <person name="Desjardin D."/>
            <person name="Finy P."/>
            <person name="Geml J."/>
            <person name="Haridas S."/>
            <person name="Hughes K."/>
            <person name="Justo A."/>
            <person name="Karasinski D."/>
            <person name="Kautmanova I."/>
            <person name="Kiss B."/>
            <person name="Kocsube S."/>
            <person name="Kotiranta H."/>
            <person name="LaButti K.M."/>
            <person name="Lechner B.E."/>
            <person name="Liimatainen K."/>
            <person name="Lipzen A."/>
            <person name="Lukacs Z."/>
            <person name="Mihaltcheva S."/>
            <person name="Morgado L.N."/>
            <person name="Niskanen T."/>
            <person name="Noordeloos M.E."/>
            <person name="Ohm R.A."/>
            <person name="Ortiz-Santana B."/>
            <person name="Ovrebo C."/>
            <person name="Racz N."/>
            <person name="Riley R."/>
            <person name="Savchenko A."/>
            <person name="Shiryaev A."/>
            <person name="Soop K."/>
            <person name="Spirin V."/>
            <person name="Szebenyi C."/>
            <person name="Tomsovsky M."/>
            <person name="Tulloss R.E."/>
            <person name="Uehling J."/>
            <person name="Grigoriev I.V."/>
            <person name="Vagvolgyi C."/>
            <person name="Papp T."/>
            <person name="Martin F.M."/>
            <person name="Miettinen O."/>
            <person name="Hibbett D.S."/>
            <person name="Nagy L.G."/>
        </authorList>
    </citation>
    <scope>NUCLEOTIDE SEQUENCE [LARGE SCALE GENOMIC DNA]</scope>
    <source>
        <strain evidence="1 2">NL-1719</strain>
    </source>
</reference>
<dbReference type="Proteomes" id="UP000308600">
    <property type="component" value="Unassembled WGS sequence"/>
</dbReference>
<gene>
    <name evidence="1" type="ORF">BDN72DRAFT_904731</name>
</gene>
<sequence>MGGTGFALQTPVPALAFGFGDLVLGNLKAVGIQFVKSSSLHFPPSTRTRSSDTASTSGLPAVISKHFLLCSRSSYLLGRNFLSAQTQATGGFLMMMKLRRVDEDGSDRAGQRARERKLFKKASSPYTPCPHPVSPGATPPAASAPRNSVV</sequence>
<name>A0ACD3A553_9AGAR</name>
<evidence type="ECO:0000313" key="2">
    <source>
        <dbReference type="Proteomes" id="UP000308600"/>
    </source>
</evidence>
<keyword evidence="2" id="KW-1185">Reference proteome</keyword>
<organism evidence="1 2">
    <name type="scientific">Pluteus cervinus</name>
    <dbReference type="NCBI Taxonomy" id="181527"/>
    <lineage>
        <taxon>Eukaryota</taxon>
        <taxon>Fungi</taxon>
        <taxon>Dikarya</taxon>
        <taxon>Basidiomycota</taxon>
        <taxon>Agaricomycotina</taxon>
        <taxon>Agaricomycetes</taxon>
        <taxon>Agaricomycetidae</taxon>
        <taxon>Agaricales</taxon>
        <taxon>Pluteineae</taxon>
        <taxon>Pluteaceae</taxon>
        <taxon>Pluteus</taxon>
    </lineage>
</organism>
<proteinExistence type="predicted"/>
<dbReference type="EMBL" id="ML208739">
    <property type="protein sequence ID" value="TFK60732.1"/>
    <property type="molecule type" value="Genomic_DNA"/>
</dbReference>
<evidence type="ECO:0000313" key="1">
    <source>
        <dbReference type="EMBL" id="TFK60732.1"/>
    </source>
</evidence>
<protein>
    <submittedName>
        <fullName evidence="1">Uncharacterized protein</fullName>
    </submittedName>
</protein>